<evidence type="ECO:0000259" key="13">
    <source>
        <dbReference type="PROSITE" id="PS50885"/>
    </source>
</evidence>
<dbReference type="Pfam" id="PF02743">
    <property type="entry name" value="dCache_1"/>
    <property type="match status" value="1"/>
</dbReference>
<evidence type="ECO:0000256" key="7">
    <source>
        <dbReference type="ARBA" id="ARBA00023136"/>
    </source>
</evidence>
<dbReference type="SMART" id="SM00283">
    <property type="entry name" value="MA"/>
    <property type="match status" value="1"/>
</dbReference>
<protein>
    <submittedName>
        <fullName evidence="14">Methyl-accepting chemotaxis protein</fullName>
    </submittedName>
</protein>
<evidence type="ECO:0000259" key="12">
    <source>
        <dbReference type="PROSITE" id="PS50111"/>
    </source>
</evidence>
<dbReference type="PROSITE" id="PS50111">
    <property type="entry name" value="CHEMOTAXIS_TRANSDUC_2"/>
    <property type="match status" value="1"/>
</dbReference>
<dbReference type="CDD" id="cd12913">
    <property type="entry name" value="PDC1_MCP_like"/>
    <property type="match status" value="1"/>
</dbReference>
<comment type="caution">
    <text evidence="14">The sequence shown here is derived from an EMBL/GenBank/DDBJ whole genome shotgun (WGS) entry which is preliminary data.</text>
</comment>
<dbReference type="InterPro" id="IPR029151">
    <property type="entry name" value="Sensor-like_sf"/>
</dbReference>
<evidence type="ECO:0000256" key="1">
    <source>
        <dbReference type="ARBA" id="ARBA00004651"/>
    </source>
</evidence>
<feature type="domain" description="Methyl-accepting transducer" evidence="12">
    <location>
        <begin position="383"/>
        <end position="633"/>
    </location>
</feature>
<dbReference type="Gene3D" id="1.10.8.500">
    <property type="entry name" value="HAMP domain in histidine kinase"/>
    <property type="match status" value="1"/>
</dbReference>
<evidence type="ECO:0000256" key="2">
    <source>
        <dbReference type="ARBA" id="ARBA00022475"/>
    </source>
</evidence>
<evidence type="ECO:0000256" key="6">
    <source>
        <dbReference type="ARBA" id="ARBA00022989"/>
    </source>
</evidence>
<dbReference type="EMBL" id="JBFMIA010000002">
    <property type="protein sequence ID" value="MEW9501166.1"/>
    <property type="molecule type" value="Genomic_DNA"/>
</dbReference>
<dbReference type="InterPro" id="IPR033479">
    <property type="entry name" value="dCache_1"/>
</dbReference>
<keyword evidence="3" id="KW-0488">Methylation</keyword>
<dbReference type="CDD" id="cd06225">
    <property type="entry name" value="HAMP"/>
    <property type="match status" value="1"/>
</dbReference>
<evidence type="ECO:0000313" key="14">
    <source>
        <dbReference type="EMBL" id="MEW9501166.1"/>
    </source>
</evidence>
<organism evidence="14 15">
    <name type="scientific">Jeotgalibacillus marinus</name>
    <dbReference type="NCBI Taxonomy" id="86667"/>
    <lineage>
        <taxon>Bacteria</taxon>
        <taxon>Bacillati</taxon>
        <taxon>Bacillota</taxon>
        <taxon>Bacilli</taxon>
        <taxon>Bacillales</taxon>
        <taxon>Caryophanaceae</taxon>
        <taxon>Jeotgalibacillus</taxon>
    </lineage>
</organism>
<evidence type="ECO:0000256" key="11">
    <source>
        <dbReference type="SAM" id="Phobius"/>
    </source>
</evidence>
<evidence type="ECO:0000313" key="15">
    <source>
        <dbReference type="Proteomes" id="UP001556040"/>
    </source>
</evidence>
<evidence type="ECO:0000256" key="3">
    <source>
        <dbReference type="ARBA" id="ARBA00022481"/>
    </source>
</evidence>
<keyword evidence="6 11" id="KW-1133">Transmembrane helix</keyword>
<dbReference type="RefSeq" id="WP_367778638.1">
    <property type="nucleotide sequence ID" value="NZ_JBFMIA010000002.1"/>
</dbReference>
<feature type="domain" description="HAMP" evidence="13">
    <location>
        <begin position="312"/>
        <end position="364"/>
    </location>
</feature>
<dbReference type="Gene3D" id="3.30.450.20">
    <property type="entry name" value="PAS domain"/>
    <property type="match status" value="2"/>
</dbReference>
<evidence type="ECO:0000256" key="4">
    <source>
        <dbReference type="ARBA" id="ARBA00022500"/>
    </source>
</evidence>
<feature type="transmembrane region" description="Helical" evidence="11">
    <location>
        <begin position="288"/>
        <end position="312"/>
    </location>
</feature>
<evidence type="ECO:0000256" key="10">
    <source>
        <dbReference type="PROSITE-ProRule" id="PRU00284"/>
    </source>
</evidence>
<dbReference type="SUPFAM" id="SSF58104">
    <property type="entry name" value="Methyl-accepting chemotaxis protein (MCP) signaling domain"/>
    <property type="match status" value="1"/>
</dbReference>
<dbReference type="InterPro" id="IPR004089">
    <property type="entry name" value="MCPsignal_dom"/>
</dbReference>
<dbReference type="SUPFAM" id="SSF103190">
    <property type="entry name" value="Sensory domain-like"/>
    <property type="match status" value="1"/>
</dbReference>
<dbReference type="Proteomes" id="UP001556040">
    <property type="component" value="Unassembled WGS sequence"/>
</dbReference>
<gene>
    <name evidence="14" type="ORF">AB1471_05040</name>
</gene>
<accession>A0ABV3Q1C5</accession>
<keyword evidence="4" id="KW-0145">Chemotaxis</keyword>
<dbReference type="SMART" id="SM00304">
    <property type="entry name" value="HAMP"/>
    <property type="match status" value="1"/>
</dbReference>
<keyword evidence="5 11" id="KW-0812">Transmembrane</keyword>
<dbReference type="Gene3D" id="1.10.287.950">
    <property type="entry name" value="Methyl-accepting chemotaxis protein"/>
    <property type="match status" value="1"/>
</dbReference>
<dbReference type="PROSITE" id="PS50885">
    <property type="entry name" value="HAMP"/>
    <property type="match status" value="1"/>
</dbReference>
<dbReference type="PANTHER" id="PTHR32089:SF114">
    <property type="entry name" value="METHYL-ACCEPTING CHEMOTAXIS PROTEIN MCPB"/>
    <property type="match status" value="1"/>
</dbReference>
<keyword evidence="8 10" id="KW-0807">Transducer</keyword>
<sequence>MKKFFQTIRMKLVLATSIVLVVSFAVLLGLTGWQLNDRTLENVHSQAEGVVGELNQSTELFLSQYGRSIEQIAVTETTLDFIGDKLEEEATDSTQTLEQLLEDYLTLYEDASSIYVAVNNGDLLIVPEADLPADFDARTRDWYINSLENSGEVQWLEPYLDEATGSYVITASRGIEANGELLGVIGVDVTLADLTTKLSEAQIGYDGYPFVLSSQGVAIVHPTLQSENLMEQYDFIQEMFNQEASGGSITYELDGSEKLLVYTTSEDTDWKMGVAFEQSEINKEFQSVLIMLTAFGLGTLVLTGITMAIVAGRFTKPITELRETVRQVSDGNLMVRAKSNTTDEIGDLSTQFNAMVDQMNSIITVVKTSVEEVRGSSEGLSAVAEETNASSEQVAVAVTDIAEGATQSAVEADEANRQSNRLGDQINIISEQSKQMSDVASEVGEVNQVGLNQVKKLQDYHASSAGFIQSMEVVIKDLETKVQTIESVMSTITDISSQTNLLALNASIEAARAGEHGKGFAVVADEVRKLAEQSVRATDEVKQTIIDIQESSKRAVSEMGRTKETFDDQSEVVEHTNEIFIRMSDFMTTMESSILSVYSEIKDVSSGKDVVTRVIQEMAAMAEETAASCQQVAASTDEQVRAIQTVTESAERLSELSEDLKQVVNRFKLSQ</sequence>
<keyword evidence="7 11" id="KW-0472">Membrane</keyword>
<name>A0ABV3Q1C5_9BACL</name>
<evidence type="ECO:0000256" key="9">
    <source>
        <dbReference type="ARBA" id="ARBA00029447"/>
    </source>
</evidence>
<comment type="similarity">
    <text evidence="9">Belongs to the methyl-accepting chemotaxis (MCP) protein family.</text>
</comment>
<evidence type="ECO:0000256" key="5">
    <source>
        <dbReference type="ARBA" id="ARBA00022692"/>
    </source>
</evidence>
<dbReference type="Pfam" id="PF00672">
    <property type="entry name" value="HAMP"/>
    <property type="match status" value="1"/>
</dbReference>
<dbReference type="Pfam" id="PF00015">
    <property type="entry name" value="MCPsignal"/>
    <property type="match status" value="1"/>
</dbReference>
<evidence type="ECO:0000256" key="8">
    <source>
        <dbReference type="ARBA" id="ARBA00023224"/>
    </source>
</evidence>
<keyword evidence="15" id="KW-1185">Reference proteome</keyword>
<feature type="transmembrane region" description="Helical" evidence="11">
    <location>
        <begin position="12"/>
        <end position="33"/>
    </location>
</feature>
<comment type="subcellular location">
    <subcellularLocation>
        <location evidence="1">Cell membrane</location>
        <topology evidence="1">Multi-pass membrane protein</topology>
    </subcellularLocation>
</comment>
<proteinExistence type="inferred from homology"/>
<dbReference type="CDD" id="cd12912">
    <property type="entry name" value="PDC2_MCP_like"/>
    <property type="match status" value="1"/>
</dbReference>
<dbReference type="PANTHER" id="PTHR32089">
    <property type="entry name" value="METHYL-ACCEPTING CHEMOTAXIS PROTEIN MCPB"/>
    <property type="match status" value="1"/>
</dbReference>
<dbReference type="InterPro" id="IPR003660">
    <property type="entry name" value="HAMP_dom"/>
</dbReference>
<reference evidence="14 15" key="1">
    <citation type="journal article" date="1979" name="Int. J. Syst. Evol. Microbiol.">
        <title>Bacillus globisporus subsp. marinus subsp. nov.</title>
        <authorList>
            <person name="Liu H."/>
        </authorList>
    </citation>
    <scope>NUCLEOTIDE SEQUENCE [LARGE SCALE GENOMIC DNA]</scope>
    <source>
        <strain evidence="14 15">DSM 1297</strain>
    </source>
</reference>
<keyword evidence="2" id="KW-1003">Cell membrane</keyword>